<dbReference type="NCBIfam" id="NF038123">
    <property type="entry name" value="NF038123_dom"/>
    <property type="match status" value="1"/>
</dbReference>
<evidence type="ECO:0000256" key="1">
    <source>
        <dbReference type="SAM" id="Phobius"/>
    </source>
</evidence>
<keyword evidence="1" id="KW-0812">Transmembrane</keyword>
<gene>
    <name evidence="3" type="ORF">PLOB_00007448</name>
</gene>
<accession>A0ABN8QKW7</accession>
<dbReference type="Proteomes" id="UP001159405">
    <property type="component" value="Unassembled WGS sequence"/>
</dbReference>
<organism evidence="3 4">
    <name type="scientific">Porites lobata</name>
    <dbReference type="NCBI Taxonomy" id="104759"/>
    <lineage>
        <taxon>Eukaryota</taxon>
        <taxon>Metazoa</taxon>
        <taxon>Cnidaria</taxon>
        <taxon>Anthozoa</taxon>
        <taxon>Hexacorallia</taxon>
        <taxon>Scleractinia</taxon>
        <taxon>Fungiina</taxon>
        <taxon>Poritidae</taxon>
        <taxon>Porites</taxon>
    </lineage>
</organism>
<dbReference type="Pfam" id="PF06468">
    <property type="entry name" value="Spond_N"/>
    <property type="match status" value="3"/>
</dbReference>
<feature type="transmembrane region" description="Helical" evidence="1">
    <location>
        <begin position="109"/>
        <end position="129"/>
    </location>
</feature>
<dbReference type="InterPro" id="IPR009465">
    <property type="entry name" value="Spondin_N"/>
</dbReference>
<dbReference type="Gene3D" id="2.60.40.2130">
    <property type="entry name" value="F-spondin domain"/>
    <property type="match status" value="3"/>
</dbReference>
<evidence type="ECO:0000313" key="4">
    <source>
        <dbReference type="Proteomes" id="UP001159405"/>
    </source>
</evidence>
<dbReference type="PANTHER" id="PTHR11311:SF15">
    <property type="entry name" value="SPONDIN-2"/>
    <property type="match status" value="1"/>
</dbReference>
<dbReference type="PROSITE" id="PS51020">
    <property type="entry name" value="SPONDIN"/>
    <property type="match status" value="1"/>
</dbReference>
<sequence length="456" mass="49615">CPGVAQYWVSFYGHWSAATHPNTFPNTPTNGFFSPLVGASHEDAYTMWDAGMLASAGIKAIAETGELFMPPMPRASCYCYSHVQIQNLNNVKSNFFLNEMNKKDFNCDVFYCVLVSACRFTVFFLALLLNHCYSLHKTIVMNIEVEVTKDFPLVSLVSMLAPSPDWFTGIKKVFLCNTSSGLWLDSWTIDMLHPWDAGTDDGATFDAANAATSPPGFITMITKSAPPTSFMQLPGPSIPIMVTSILYNEIMQLKKPNFVTWSIEQSAPLTLPGRGGETSMKIVVKDKYSMVSLITMIAPSPGWFVGVDSYDLCGSDGRWKDTVIMDLLPWHTGTDSGTSFQSSDIPTIPSDVIKRITSSSNTQMGAGADKAFARVSLPRSSTISTMAATAARVVTAAAASPSSASDSVISITTTTQTFQTTTPTNGAIFVQHDCPNASLFVFIVALIRAFFKEFAY</sequence>
<feature type="domain" description="Spondin" evidence="2">
    <location>
        <begin position="1"/>
        <end position="364"/>
    </location>
</feature>
<feature type="non-terminal residue" evidence="3">
    <location>
        <position position="1"/>
    </location>
</feature>
<comment type="caution">
    <text evidence="3">The sequence shown here is derived from an EMBL/GenBank/DDBJ whole genome shotgun (WGS) entry which is preliminary data.</text>
</comment>
<proteinExistence type="predicted"/>
<name>A0ABN8QKW7_9CNID</name>
<keyword evidence="1" id="KW-0472">Membrane</keyword>
<keyword evidence="1" id="KW-1133">Transmembrane helix</keyword>
<reference evidence="3 4" key="1">
    <citation type="submission" date="2022-05" db="EMBL/GenBank/DDBJ databases">
        <authorList>
            <consortium name="Genoscope - CEA"/>
            <person name="William W."/>
        </authorList>
    </citation>
    <scope>NUCLEOTIDE SEQUENCE [LARGE SCALE GENOMIC DNA]</scope>
</reference>
<evidence type="ECO:0000313" key="3">
    <source>
        <dbReference type="EMBL" id="CAH3166033.1"/>
    </source>
</evidence>
<dbReference type="PANTHER" id="PTHR11311">
    <property type="entry name" value="SPONDIN"/>
    <property type="match status" value="1"/>
</dbReference>
<dbReference type="InterPro" id="IPR038678">
    <property type="entry name" value="Spondin_N_sf"/>
</dbReference>
<protein>
    <recommendedName>
        <fullName evidence="2">Spondin domain-containing protein</fullName>
    </recommendedName>
</protein>
<dbReference type="EMBL" id="CALNXK010000135">
    <property type="protein sequence ID" value="CAH3166033.1"/>
    <property type="molecule type" value="Genomic_DNA"/>
</dbReference>
<keyword evidence="4" id="KW-1185">Reference proteome</keyword>
<dbReference type="InterPro" id="IPR051418">
    <property type="entry name" value="Spondin/Thrombospondin_T1"/>
</dbReference>
<evidence type="ECO:0000259" key="2">
    <source>
        <dbReference type="PROSITE" id="PS51020"/>
    </source>
</evidence>